<evidence type="ECO:0000313" key="1">
    <source>
        <dbReference type="EMBL" id="CAH6722811.1"/>
    </source>
</evidence>
<dbReference type="EMBL" id="CALSDN010000011">
    <property type="protein sequence ID" value="CAH6722811.1"/>
    <property type="molecule type" value="Genomic_DNA"/>
</dbReference>
<evidence type="ECO:0000313" key="2">
    <source>
        <dbReference type="Proteomes" id="UP001152531"/>
    </source>
</evidence>
<name>A0ACA9YCN6_9ASCO</name>
<proteinExistence type="predicted"/>
<sequence>MIILIDSYDSFTNNLSRLIERTTGKEVVVIHNDSIAKDKYHSFIQEHIDYIDYVVIGPGPGSPNIAEDVGIIPWLFSFFKNNGTTAVPILGICLGFQCLCYNFDNEVKRLDVIKHGQVYDIISIDDTDLLFQGLHDKKVPSVRYHSLFVELENLNSEIVPLAICYEEERKVLMAAKHKSLPFYGVQYHPESICTQEGSTLIKNFDDIAYDFNKSNRKNIFDLDRSQSNPIVQKLKVKVDPKPLRDEKYTNTHDDVFVYSKELPLDGSKVLAVDICDVMMQEGNSDFIILNSASIPGEWSIVGLPEKGKSEVITHSVDKIDQIKLSTYKSTDYQTKSFNGSVWKFLADKFADRYVSRESIISKTNFKNISFPFLGGYIGLMSYEEGQHLLIEEMGKYCNNETPDLKLVFVERFLLLNNFTNKWYYFSVNTHHDDSKWSEEFISGLTNKYNANKLRSLALVSTSVAGLTKNEIKFELPNETVYKNQFQICQEILKSGDSYELCLTTPSKIYLPSDIKSWDIYKILLAKNPSPYSSYMEFEDVTLISSSPERFLNWKGDSKKTVELKPIKGTVKNTPEVDLIKATEILKTPKEMGENLMIVDLIRHDLHQYIENVRVPSLMTVEEYKTVYQLVTTVSGDLDDNKNYHGIDILHTSLPPGSMTGAPKKRSVELLQKIEEMQPNAVKGGRRGIYSGVAGYWSITDNSDWSVIIRSLYHYTDDLENGNTKLWRIGAGGAITVLSDANDEWDEMKVKLESALQAFT</sequence>
<reference evidence="1" key="1">
    <citation type="submission" date="2022-06" db="EMBL/GenBank/DDBJ databases">
        <authorList>
            <person name="Legras J.-L."/>
            <person name="Devillers H."/>
            <person name="Grondin C."/>
        </authorList>
    </citation>
    <scope>NUCLEOTIDE SEQUENCE</scope>
    <source>
        <strain evidence="1">CLIB 1444</strain>
    </source>
</reference>
<gene>
    <name evidence="1" type="ORF">CLIB1444_11S01640</name>
</gene>
<organism evidence="1 2">
    <name type="scientific">[Candida] jaroonii</name>
    <dbReference type="NCBI Taxonomy" id="467808"/>
    <lineage>
        <taxon>Eukaryota</taxon>
        <taxon>Fungi</taxon>
        <taxon>Dikarya</taxon>
        <taxon>Ascomycota</taxon>
        <taxon>Saccharomycotina</taxon>
        <taxon>Pichiomycetes</taxon>
        <taxon>Debaryomycetaceae</taxon>
        <taxon>Yamadazyma</taxon>
    </lineage>
</organism>
<comment type="caution">
    <text evidence="1">The sequence shown here is derived from an EMBL/GenBank/DDBJ whole genome shotgun (WGS) entry which is preliminary data.</text>
</comment>
<keyword evidence="2" id="KW-1185">Reference proteome</keyword>
<accession>A0ACA9YCN6</accession>
<protein>
    <submittedName>
        <fullName evidence="1">Aminodeoxychorismate synthase</fullName>
    </submittedName>
</protein>
<dbReference type="Proteomes" id="UP001152531">
    <property type="component" value="Unassembled WGS sequence"/>
</dbReference>